<proteinExistence type="predicted"/>
<sequence>MTRTTISVSVETRNWLFNLKEPGDSYDDVLRRELINPDRDQD</sequence>
<evidence type="ECO:0000313" key="1">
    <source>
        <dbReference type="EMBL" id="SFH04881.1"/>
    </source>
</evidence>
<name>A0A1I2WYY3_9EURY</name>
<reference evidence="2" key="1">
    <citation type="submission" date="2016-10" db="EMBL/GenBank/DDBJ databases">
        <authorList>
            <person name="Varghese N."/>
            <person name="Submissions S."/>
        </authorList>
    </citation>
    <scope>NUCLEOTIDE SEQUENCE [LARGE SCALE GENOMIC DNA]</scope>
    <source>
        <strain evidence="2">CGMCC 1.7739</strain>
    </source>
</reference>
<organism evidence="1 2">
    <name type="scientific">Halopelagius inordinatus</name>
    <dbReference type="NCBI Taxonomy" id="553467"/>
    <lineage>
        <taxon>Archaea</taxon>
        <taxon>Methanobacteriati</taxon>
        <taxon>Methanobacteriota</taxon>
        <taxon>Stenosarchaea group</taxon>
        <taxon>Halobacteria</taxon>
        <taxon>Halobacteriales</taxon>
        <taxon>Haloferacaceae</taxon>
    </lineage>
</organism>
<accession>A0A1I2WYY3</accession>
<dbReference type="EMBL" id="FOOQ01000010">
    <property type="protein sequence ID" value="SFH04881.1"/>
    <property type="molecule type" value="Genomic_DNA"/>
</dbReference>
<protein>
    <submittedName>
        <fullName evidence="1">Uncharacterized protein</fullName>
    </submittedName>
</protein>
<evidence type="ECO:0000313" key="2">
    <source>
        <dbReference type="Proteomes" id="UP000198876"/>
    </source>
</evidence>
<keyword evidence="2" id="KW-1185">Reference proteome</keyword>
<gene>
    <name evidence="1" type="ORF">SAMN04488063_0001</name>
</gene>
<dbReference type="Proteomes" id="UP000198876">
    <property type="component" value="Unassembled WGS sequence"/>
</dbReference>
<dbReference type="AlphaFoldDB" id="A0A1I2WYY3"/>